<organism evidence="1 2">
    <name type="scientific">Photorhabdus stackebrandtii</name>
    <dbReference type="NCBI Taxonomy" id="1123042"/>
    <lineage>
        <taxon>Bacteria</taxon>
        <taxon>Pseudomonadati</taxon>
        <taxon>Pseudomonadota</taxon>
        <taxon>Gammaproteobacteria</taxon>
        <taxon>Enterobacterales</taxon>
        <taxon>Morganellaceae</taxon>
        <taxon>Photorhabdus</taxon>
    </lineage>
</organism>
<protein>
    <submittedName>
        <fullName evidence="1">Uncharacterized protein</fullName>
    </submittedName>
</protein>
<reference evidence="1 2" key="1">
    <citation type="submission" date="2018-02" db="EMBL/GenBank/DDBJ databases">
        <authorList>
            <person name="Machado R.A."/>
        </authorList>
    </citation>
    <scope>NUCLEOTIDE SEQUENCE [LARGE SCALE GENOMIC DNA]</scope>
    <source>
        <strain evidence="1 2">DSM 23271</strain>
    </source>
</reference>
<evidence type="ECO:0000313" key="2">
    <source>
        <dbReference type="Proteomes" id="UP000547931"/>
    </source>
</evidence>
<sequence length="76" mass="8540">MMGSLLLVKCDFFHENLNCGCDFNQKNFIVKLFLKNFLKIKIILHGVLSNRKLASYGDGMLIGGADAVKNFLCLSR</sequence>
<evidence type="ECO:0000313" key="1">
    <source>
        <dbReference type="EMBL" id="NHB98013.1"/>
    </source>
</evidence>
<keyword evidence="2" id="KW-1185">Reference proteome</keyword>
<gene>
    <name evidence="1" type="ORF">C5470_17245</name>
</gene>
<dbReference type="Proteomes" id="UP000547931">
    <property type="component" value="Unassembled WGS sequence"/>
</dbReference>
<accession>A0A7X5TMR1</accession>
<name>A0A7X5TMR1_9GAMM</name>
<dbReference type="EMBL" id="PUJV01000024">
    <property type="protein sequence ID" value="NHB98013.1"/>
    <property type="molecule type" value="Genomic_DNA"/>
</dbReference>
<comment type="caution">
    <text evidence="1">The sequence shown here is derived from an EMBL/GenBank/DDBJ whole genome shotgun (WGS) entry which is preliminary data.</text>
</comment>
<dbReference type="AlphaFoldDB" id="A0A7X5TMR1"/>
<proteinExistence type="predicted"/>